<name>A0AAE1YGR0_9LAMI</name>
<reference evidence="2" key="2">
    <citation type="journal article" date="2024" name="Plant">
        <title>Genomic evolution and insights into agronomic trait innovations of Sesamum species.</title>
        <authorList>
            <person name="Miao H."/>
            <person name="Wang L."/>
            <person name="Qu L."/>
            <person name="Liu H."/>
            <person name="Sun Y."/>
            <person name="Le M."/>
            <person name="Wang Q."/>
            <person name="Wei S."/>
            <person name="Zheng Y."/>
            <person name="Lin W."/>
            <person name="Duan Y."/>
            <person name="Cao H."/>
            <person name="Xiong S."/>
            <person name="Wang X."/>
            <person name="Wei L."/>
            <person name="Li C."/>
            <person name="Ma Q."/>
            <person name="Ju M."/>
            <person name="Zhao R."/>
            <person name="Li G."/>
            <person name="Mu C."/>
            <person name="Tian Q."/>
            <person name="Mei H."/>
            <person name="Zhang T."/>
            <person name="Gao T."/>
            <person name="Zhang H."/>
        </authorList>
    </citation>
    <scope>NUCLEOTIDE SEQUENCE</scope>
    <source>
        <strain evidence="2">3651</strain>
    </source>
</reference>
<keyword evidence="1" id="KW-0472">Membrane</keyword>
<feature type="transmembrane region" description="Helical" evidence="1">
    <location>
        <begin position="15"/>
        <end position="32"/>
    </location>
</feature>
<sequence>MEIEGKRRERRKSDSFGHGAAALLAVAVNFAFHCTQHPHQRIAKKKAVLSFLGAYELGVAMFFISKIVLGDVCVLFIGGLRDATLVREIELVLGSESVKWEGFSST</sequence>
<dbReference type="Proteomes" id="UP001293254">
    <property type="component" value="Unassembled WGS sequence"/>
</dbReference>
<reference evidence="2" key="1">
    <citation type="submission" date="2020-06" db="EMBL/GenBank/DDBJ databases">
        <authorList>
            <person name="Li T."/>
            <person name="Hu X."/>
            <person name="Zhang T."/>
            <person name="Song X."/>
            <person name="Zhang H."/>
            <person name="Dai N."/>
            <person name="Sheng W."/>
            <person name="Hou X."/>
            <person name="Wei L."/>
        </authorList>
    </citation>
    <scope>NUCLEOTIDE SEQUENCE</scope>
    <source>
        <strain evidence="2">3651</strain>
        <tissue evidence="2">Leaf</tissue>
    </source>
</reference>
<comment type="caution">
    <text evidence="2">The sequence shown here is derived from an EMBL/GenBank/DDBJ whole genome shotgun (WGS) entry which is preliminary data.</text>
</comment>
<gene>
    <name evidence="2" type="ORF">Salat_1273300</name>
</gene>
<feature type="transmembrane region" description="Helical" evidence="1">
    <location>
        <begin position="52"/>
        <end position="77"/>
    </location>
</feature>
<proteinExistence type="predicted"/>
<accession>A0AAE1YGR0</accession>
<keyword evidence="1" id="KW-0812">Transmembrane</keyword>
<protein>
    <submittedName>
        <fullName evidence="2">Uncharacterized protein</fullName>
    </submittedName>
</protein>
<evidence type="ECO:0000256" key="1">
    <source>
        <dbReference type="SAM" id="Phobius"/>
    </source>
</evidence>
<keyword evidence="3" id="KW-1185">Reference proteome</keyword>
<evidence type="ECO:0000313" key="2">
    <source>
        <dbReference type="EMBL" id="KAK4429727.1"/>
    </source>
</evidence>
<dbReference type="AlphaFoldDB" id="A0AAE1YGR0"/>
<keyword evidence="1" id="KW-1133">Transmembrane helix</keyword>
<evidence type="ECO:0000313" key="3">
    <source>
        <dbReference type="Proteomes" id="UP001293254"/>
    </source>
</evidence>
<dbReference type="EMBL" id="JACGWO010000004">
    <property type="protein sequence ID" value="KAK4429727.1"/>
    <property type="molecule type" value="Genomic_DNA"/>
</dbReference>
<organism evidence="2 3">
    <name type="scientific">Sesamum alatum</name>
    <dbReference type="NCBI Taxonomy" id="300844"/>
    <lineage>
        <taxon>Eukaryota</taxon>
        <taxon>Viridiplantae</taxon>
        <taxon>Streptophyta</taxon>
        <taxon>Embryophyta</taxon>
        <taxon>Tracheophyta</taxon>
        <taxon>Spermatophyta</taxon>
        <taxon>Magnoliopsida</taxon>
        <taxon>eudicotyledons</taxon>
        <taxon>Gunneridae</taxon>
        <taxon>Pentapetalae</taxon>
        <taxon>asterids</taxon>
        <taxon>lamiids</taxon>
        <taxon>Lamiales</taxon>
        <taxon>Pedaliaceae</taxon>
        <taxon>Sesamum</taxon>
    </lineage>
</organism>